<evidence type="ECO:0000256" key="8">
    <source>
        <dbReference type="ARBA" id="ARBA00023170"/>
    </source>
</evidence>
<dbReference type="AlphaFoldDB" id="A0A8C9V264"/>
<dbReference type="InterPro" id="IPR003961">
    <property type="entry name" value="FN3_dom"/>
</dbReference>
<dbReference type="Gene3D" id="2.60.40.10">
    <property type="entry name" value="Immunoglobulins"/>
    <property type="match status" value="4"/>
</dbReference>
<sequence>MLADIQWWKSSENTQVLHRSMRNHNTRRAIHVASVPSPPKCKILPRDGMDIRCSWDPGLHPALYYTLHWVPDSQRNEGQVNSSFTSAIIPRIQFLYHWDMCVWVTAWNPPMIKTSNRTCFNTDSIEQRDPPKVTVAEIKLLEIHWTFDCVSYDNLLCNVQHRIKDESDWTEEPEDLQNGFLLEDALPFSVYQFRVRCACREDEEVPLSDWSSICEVETPEAKPVGVLDVWSQCRHSTEHSDCAVLWKELPRHLARGHITGYGVILEHGGTKKYINVSAGAAEWREDGRDYCCRLLLSLEEARGLHVTAHSLQGATEPSHLVLLAAIDHLQYGKLFVTAGSDGRSLNVSWDAYSVKEPVQEYVVQYKELGRNWTIGFDWIKVANTEKSVIFAGDFRNYTPYNVSLFRLFANRKHLLGSAIAYTVQDIPPEVKGFQISEIFSTKITLIWQHIPLVQRRGIILGYTIGLGDNDTEYAVPKEKNNYSIEDLQIGKTYKIWICAETVKGRGPRTTVSFVHSGQPSNNTIIVLMISLSALLFGASLLLCCCVFKQVNRFMVPSWCYEKVPDPTNSRLFQPDQDCFSNWTVPSTSEANLNICQLEVIECQIREDKSSLEKTQTSDTCAQVEICELSNQDLQEEKILDEQEKEYEKDKASSCSSLRKQEVELSSGVEDYSTVRDTYGWERGNLSPVETRQFFSDYEKHFMPSPYEV</sequence>
<keyword evidence="7 10" id="KW-0472">Membrane</keyword>
<dbReference type="PANTHER" id="PTHR48423">
    <property type="entry name" value="INTERLEUKIN-27 RECEPTOR SUBUNIT ALPHA"/>
    <property type="match status" value="1"/>
</dbReference>
<evidence type="ECO:0000256" key="9">
    <source>
        <dbReference type="ARBA" id="ARBA00023180"/>
    </source>
</evidence>
<keyword evidence="13" id="KW-1185">Reference proteome</keyword>
<evidence type="ECO:0000256" key="5">
    <source>
        <dbReference type="ARBA" id="ARBA00022737"/>
    </source>
</evidence>
<dbReference type="SUPFAM" id="SSF49265">
    <property type="entry name" value="Fibronectin type III"/>
    <property type="match status" value="3"/>
</dbReference>
<feature type="transmembrane region" description="Helical" evidence="10">
    <location>
        <begin position="524"/>
        <end position="547"/>
    </location>
</feature>
<keyword evidence="6 10" id="KW-1133">Transmembrane helix</keyword>
<dbReference type="OrthoDB" id="5989951at2759"/>
<dbReference type="PROSITE" id="PS50853">
    <property type="entry name" value="FN3"/>
    <property type="match status" value="1"/>
</dbReference>
<dbReference type="InterPro" id="IPR013783">
    <property type="entry name" value="Ig-like_fold"/>
</dbReference>
<keyword evidence="5" id="KW-0677">Repeat</keyword>
<evidence type="ECO:0000256" key="4">
    <source>
        <dbReference type="ARBA" id="ARBA00022729"/>
    </source>
</evidence>
<dbReference type="InterPro" id="IPR052672">
    <property type="entry name" value="Type1_Cytokine_Rcpt_Type2"/>
</dbReference>
<feature type="domain" description="Fibronectin type-III" evidence="11">
    <location>
        <begin position="429"/>
        <end position="519"/>
    </location>
</feature>
<dbReference type="Ensembl" id="ENSSFOT00015017091.2">
    <property type="protein sequence ID" value="ENSSFOP00015016901.2"/>
    <property type="gene ID" value="ENSSFOG00015010879.2"/>
</dbReference>
<evidence type="ECO:0000256" key="3">
    <source>
        <dbReference type="ARBA" id="ARBA00022692"/>
    </source>
</evidence>
<evidence type="ECO:0000256" key="6">
    <source>
        <dbReference type="ARBA" id="ARBA00022989"/>
    </source>
</evidence>
<evidence type="ECO:0000259" key="11">
    <source>
        <dbReference type="PROSITE" id="PS50853"/>
    </source>
</evidence>
<evidence type="ECO:0000256" key="7">
    <source>
        <dbReference type="ARBA" id="ARBA00023136"/>
    </source>
</evidence>
<dbReference type="GO" id="GO:0005886">
    <property type="term" value="C:plasma membrane"/>
    <property type="evidence" value="ECO:0007669"/>
    <property type="project" value="UniProtKB-ARBA"/>
</dbReference>
<evidence type="ECO:0000256" key="1">
    <source>
        <dbReference type="ARBA" id="ARBA00004479"/>
    </source>
</evidence>
<dbReference type="GeneTree" id="ENSGT00940000155603"/>
<protein>
    <submittedName>
        <fullName evidence="12">Interleukin-6 receptor subunit beta-like</fullName>
    </submittedName>
</protein>
<keyword evidence="9" id="KW-0325">Glycoprotein</keyword>
<dbReference type="InterPro" id="IPR036116">
    <property type="entry name" value="FN3_sf"/>
</dbReference>
<dbReference type="Proteomes" id="UP000694397">
    <property type="component" value="Chromosome 3"/>
</dbReference>
<keyword evidence="4" id="KW-0732">Signal</keyword>
<comment type="similarity">
    <text evidence="2">Belongs to the type I cytokine receptor family. Type 2 subfamily.</text>
</comment>
<accession>A0A8C9V264</accession>
<evidence type="ECO:0000256" key="2">
    <source>
        <dbReference type="ARBA" id="ARBA00008921"/>
    </source>
</evidence>
<dbReference type="Pfam" id="PF00041">
    <property type="entry name" value="fn3"/>
    <property type="match status" value="1"/>
</dbReference>
<dbReference type="PANTHER" id="PTHR48423:SF1">
    <property type="entry name" value="INTERLEUKIN-27 RECEPTOR SUBUNIT ALPHA"/>
    <property type="match status" value="1"/>
</dbReference>
<evidence type="ECO:0000313" key="13">
    <source>
        <dbReference type="Proteomes" id="UP000694397"/>
    </source>
</evidence>
<evidence type="ECO:0000313" key="12">
    <source>
        <dbReference type="Ensembl" id="ENSSFOP00015016901.2"/>
    </source>
</evidence>
<organism evidence="12 13">
    <name type="scientific">Scleropages formosus</name>
    <name type="common">Asian bonytongue</name>
    <name type="synonym">Osteoglossum formosum</name>
    <dbReference type="NCBI Taxonomy" id="113540"/>
    <lineage>
        <taxon>Eukaryota</taxon>
        <taxon>Metazoa</taxon>
        <taxon>Chordata</taxon>
        <taxon>Craniata</taxon>
        <taxon>Vertebrata</taxon>
        <taxon>Euteleostomi</taxon>
        <taxon>Actinopterygii</taxon>
        <taxon>Neopterygii</taxon>
        <taxon>Teleostei</taxon>
        <taxon>Osteoglossocephala</taxon>
        <taxon>Osteoglossomorpha</taxon>
        <taxon>Osteoglossiformes</taxon>
        <taxon>Osteoglossidae</taxon>
        <taxon>Scleropages</taxon>
    </lineage>
</organism>
<proteinExistence type="inferred from homology"/>
<name>A0A8C9V264_SCLFO</name>
<evidence type="ECO:0000256" key="10">
    <source>
        <dbReference type="SAM" id="Phobius"/>
    </source>
</evidence>
<gene>
    <name evidence="12" type="primary">il12rb2l</name>
</gene>
<keyword evidence="3 10" id="KW-0812">Transmembrane</keyword>
<reference evidence="12 13" key="1">
    <citation type="submission" date="2019-04" db="EMBL/GenBank/DDBJ databases">
        <authorList>
            <consortium name="Wellcome Sanger Institute Data Sharing"/>
        </authorList>
    </citation>
    <scope>NUCLEOTIDE SEQUENCE [LARGE SCALE GENOMIC DNA]</scope>
</reference>
<reference evidence="12" key="3">
    <citation type="submission" date="2025-09" db="UniProtKB">
        <authorList>
            <consortium name="Ensembl"/>
        </authorList>
    </citation>
    <scope>IDENTIFICATION</scope>
</reference>
<reference evidence="12" key="2">
    <citation type="submission" date="2025-08" db="UniProtKB">
        <authorList>
            <consortium name="Ensembl"/>
        </authorList>
    </citation>
    <scope>IDENTIFICATION</scope>
</reference>
<keyword evidence="8" id="KW-0675">Receptor</keyword>
<comment type="subcellular location">
    <subcellularLocation>
        <location evidence="1">Membrane</location>
        <topology evidence="1">Single-pass type I membrane protein</topology>
    </subcellularLocation>
</comment>
<dbReference type="SMART" id="SM00060">
    <property type="entry name" value="FN3"/>
    <property type="match status" value="2"/>
</dbReference>
<dbReference type="CDD" id="cd00063">
    <property type="entry name" value="FN3"/>
    <property type="match status" value="1"/>
</dbReference>